<dbReference type="Proteomes" id="UP001243844">
    <property type="component" value="Unassembled WGS sequence"/>
</dbReference>
<protein>
    <submittedName>
        <fullName evidence="1">Uncharacterized protein</fullName>
    </submittedName>
</protein>
<accession>A0AAW8JA96</accession>
<name>A0AAW8JA96_9GAMM</name>
<comment type="caution">
    <text evidence="1">The sequence shown here is derived from an EMBL/GenBank/DDBJ whole genome shotgun (WGS) entry which is preliminary data.</text>
</comment>
<gene>
    <name evidence="1" type="ORF">RFH47_10215</name>
</gene>
<evidence type="ECO:0000313" key="2">
    <source>
        <dbReference type="Proteomes" id="UP001243844"/>
    </source>
</evidence>
<reference evidence="1" key="1">
    <citation type="submission" date="2023-08" db="EMBL/GenBank/DDBJ databases">
        <title>Emergence of clinically-relevant ST2 carbapenem-resistant Acinetobacter baumannii strains in hospital sewages in Zhejiang, East of China.</title>
        <authorList>
            <person name="Kaichao C."/>
            <person name="Zhang R."/>
        </authorList>
    </citation>
    <scope>NUCLEOTIDE SEQUENCE</scope>
    <source>
        <strain evidence="1">M-RB-37</strain>
    </source>
</reference>
<sequence>MFKPFETETESSAIYDLTFENQLDHINIYGNLQITKDQQGLAVAQKLATFFNDVVKHLEQQPDLAEKIKIETIKEVENPFL</sequence>
<evidence type="ECO:0000313" key="1">
    <source>
        <dbReference type="EMBL" id="MDQ8936104.1"/>
    </source>
</evidence>
<dbReference type="EMBL" id="JAVIDL010000018">
    <property type="protein sequence ID" value="MDQ8936104.1"/>
    <property type="molecule type" value="Genomic_DNA"/>
</dbReference>
<dbReference type="RefSeq" id="WP_308974963.1">
    <property type="nucleotide sequence ID" value="NZ_JAVIDL010000018.1"/>
</dbReference>
<proteinExistence type="predicted"/>
<organism evidence="1 2">
    <name type="scientific">Acinetobacter rudis</name>
    <dbReference type="NCBI Taxonomy" id="632955"/>
    <lineage>
        <taxon>Bacteria</taxon>
        <taxon>Pseudomonadati</taxon>
        <taxon>Pseudomonadota</taxon>
        <taxon>Gammaproteobacteria</taxon>
        <taxon>Moraxellales</taxon>
        <taxon>Moraxellaceae</taxon>
        <taxon>Acinetobacter</taxon>
    </lineage>
</organism>
<dbReference type="AlphaFoldDB" id="A0AAW8JA96"/>